<dbReference type="EMBL" id="FP929003">
    <property type="protein sequence ID" value="CBK43354.1"/>
    <property type="molecule type" value="Genomic_DNA"/>
</dbReference>
<proteinExistence type="predicted"/>
<keyword evidence="2" id="KW-1185">Reference proteome</keyword>
<accession>D8P7K8</accession>
<dbReference type="eggNOG" id="ENOG502ZA82">
    <property type="taxonomic scope" value="Bacteria"/>
</dbReference>
<dbReference type="HOGENOM" id="CLU_791515_0_0_0"/>
<reference evidence="1 2" key="1">
    <citation type="journal article" date="2010" name="Proc. Natl. Acad. Sci. U.S.A.">
        <title>A Nitrospira metagenome illuminates the physiology and evolution of globally important nitrite-oxidizing bacteria.</title>
        <authorList>
            <person name="Lucker S."/>
            <person name="Wagner M."/>
            <person name="Maixner F."/>
            <person name="Pelletier E."/>
            <person name="Koch H."/>
            <person name="Vacherie B."/>
            <person name="Rattei T."/>
            <person name="Sinninghe Damste J."/>
            <person name="Spieck E."/>
            <person name="Le Paslier D."/>
            <person name="Daims H."/>
        </authorList>
    </citation>
    <scope>NUCLEOTIDE SEQUENCE [LARGE SCALE GENOMIC DNA]</scope>
</reference>
<evidence type="ECO:0000313" key="2">
    <source>
        <dbReference type="Proteomes" id="UP000001660"/>
    </source>
</evidence>
<dbReference type="STRING" id="330214.NIDE3676"/>
<dbReference type="Proteomes" id="UP000001660">
    <property type="component" value="Chromosome"/>
</dbReference>
<evidence type="ECO:0000313" key="1">
    <source>
        <dbReference type="EMBL" id="CBK43354.1"/>
    </source>
</evidence>
<organism evidence="1 2">
    <name type="scientific">Nitrospira defluvii</name>
    <dbReference type="NCBI Taxonomy" id="330214"/>
    <lineage>
        <taxon>Bacteria</taxon>
        <taxon>Pseudomonadati</taxon>
        <taxon>Nitrospirota</taxon>
        <taxon>Nitrospiria</taxon>
        <taxon>Nitrospirales</taxon>
        <taxon>Nitrospiraceae</taxon>
        <taxon>Nitrospira</taxon>
    </lineage>
</organism>
<dbReference type="KEGG" id="nde:NIDE3676"/>
<sequence length="350" mass="40220">MRGSQAGGLVSRRGLTMSQRTVARVLISLIEERFSMTIGTYMRMLAIVATASVAFALAGCSQFEPRDKRFYYRALWNFSLREDLAELDSEFNGVDFGHSNLYENLLLTGGQDVPAIEERARKQTLAFIATKPRLNPNEEAIAPTYMKLAWRAQNTFDEAHALHRATYDIAVSDEADKDRATRNVLAYYKDSAYAITSKRLDHHRLDQFPYSKAFRTRFPLFNATIWSYHYLQVAVYDPLQAARDLAAKTQAVRPILATYRRYLEQPPVQWTFMPLTAELSPQFAARYPELANIFDNLHMLHDNISDILTSERLPTWEAKRAEIYRLLNHYYLASADATNPMVVQGQEHHH</sequence>
<protein>
    <submittedName>
        <fullName evidence="1">Uncharacterized protein</fullName>
    </submittedName>
</protein>
<dbReference type="AlphaFoldDB" id="D8P7K8"/>
<name>D8P7K8_9BACT</name>
<gene>
    <name evidence="1" type="ORF">NIDE3676</name>
</gene>